<dbReference type="Proteomes" id="UP000254476">
    <property type="component" value="Unassembled WGS sequence"/>
</dbReference>
<sequence length="546" mass="63127">MYTKVPVNDEELQHKKIRVTDKELKEILGWETTHIELSRVATPIKVTDIRQQGVSNCFMLAALGSILEKDNDYLNKLLKYNTNDNTVEISLQEDKEVWTYVLDATKIDSLKTNNHTHAAIFLLEKAYALHRILKRDKNDPKKEECDFSLSIQESKGEEIIFSSKLFKIQPQSFEYALEVGDPSIAYRRLGLPADIEIIPRNITLIEFKEMFESPLIILREGKDAFGDDENFFNRSFNQIIDNISLLLKLNALEKETLEESLLNFIAQEKQKRESIIDSIEHHVNVLTQSSPLSLHQNHERVNTLLISLFAGKAPLPEAINIEQIGTRIIESIPQKRGLKLYTTEQNEFFKRISDNLTQNKLVIVGSKEIVGTFQKRSSGVREKNSKGLVSEHAMHVVACYQRGGLKFLLIRNPWGHTVRDYYWKEKRIDNQTVLVLTAHAKTNLNSFSLFHHKEKPRNVVDIKNSTRNLDNKTFDQEFKKGGYFELELTDFTKRFETLTITKDSLATKVENKSTSDFKNFKKEYQEARKTKEQSADRETLGFKINL</sequence>
<evidence type="ECO:0000313" key="4">
    <source>
        <dbReference type="EMBL" id="STX45750.1"/>
    </source>
</evidence>
<organism evidence="4 6">
    <name type="scientific">Legionella gratiana</name>
    <dbReference type="NCBI Taxonomy" id="45066"/>
    <lineage>
        <taxon>Bacteria</taxon>
        <taxon>Pseudomonadati</taxon>
        <taxon>Pseudomonadota</taxon>
        <taxon>Gammaproteobacteria</taxon>
        <taxon>Legionellales</taxon>
        <taxon>Legionellaceae</taxon>
        <taxon>Legionella</taxon>
    </lineage>
</organism>
<evidence type="ECO:0000313" key="6">
    <source>
        <dbReference type="Proteomes" id="UP000254476"/>
    </source>
</evidence>
<evidence type="ECO:0000313" key="3">
    <source>
        <dbReference type="EMBL" id="KTD09036.1"/>
    </source>
</evidence>
<reference evidence="4 6" key="2">
    <citation type="submission" date="2018-06" db="EMBL/GenBank/DDBJ databases">
        <authorList>
            <consortium name="Pathogen Informatics"/>
            <person name="Doyle S."/>
        </authorList>
    </citation>
    <scope>NUCLEOTIDE SEQUENCE [LARGE SCALE GENOMIC DNA]</scope>
    <source>
        <strain evidence="4 6">NCTC12388</strain>
    </source>
</reference>
<gene>
    <name evidence="3" type="ORF">Lgra_2271</name>
    <name evidence="4" type="ORF">NCTC12388_02494</name>
</gene>
<proteinExistence type="predicted"/>
<dbReference type="STRING" id="45066.Lgra_2271"/>
<dbReference type="RefSeq" id="WP_058499397.1">
    <property type="nucleotide sequence ID" value="NZ_CAAAHW010000004.1"/>
</dbReference>
<comment type="caution">
    <text evidence="1">Lacks conserved residue(s) required for the propagation of feature annotation.</text>
</comment>
<dbReference type="InterPro" id="IPR038765">
    <property type="entry name" value="Papain-like_cys_pep_sf"/>
</dbReference>
<reference evidence="3 5" key="1">
    <citation type="submission" date="2015-11" db="EMBL/GenBank/DDBJ databases">
        <title>Genomic analysis of 38 Legionella species identifies large and diverse effector repertoires.</title>
        <authorList>
            <person name="Burstein D."/>
            <person name="Amaro F."/>
            <person name="Zusman T."/>
            <person name="Lifshitz Z."/>
            <person name="Cohen O."/>
            <person name="Gilbert J.A."/>
            <person name="Pupko T."/>
            <person name="Shuman H.A."/>
            <person name="Segal G."/>
        </authorList>
    </citation>
    <scope>NUCLEOTIDE SEQUENCE [LARGE SCALE GENOMIC DNA]</scope>
    <source>
        <strain evidence="3 5">Lyon 8420412</strain>
    </source>
</reference>
<dbReference type="Gene3D" id="3.90.70.10">
    <property type="entry name" value="Cysteine proteinases"/>
    <property type="match status" value="1"/>
</dbReference>
<name>A0A378JLY4_9GAMM</name>
<feature type="domain" description="Calpain catalytic" evidence="2">
    <location>
        <begin position="382"/>
        <end position="504"/>
    </location>
</feature>
<dbReference type="EMBL" id="LNYE01000023">
    <property type="protein sequence ID" value="KTD09036.1"/>
    <property type="molecule type" value="Genomic_DNA"/>
</dbReference>
<dbReference type="GO" id="GO:0006508">
    <property type="term" value="P:proteolysis"/>
    <property type="evidence" value="ECO:0007669"/>
    <property type="project" value="InterPro"/>
</dbReference>
<dbReference type="OrthoDB" id="5643665at2"/>
<accession>A0A378JLY4</accession>
<evidence type="ECO:0000313" key="5">
    <source>
        <dbReference type="Proteomes" id="UP000054691"/>
    </source>
</evidence>
<dbReference type="InterPro" id="IPR001300">
    <property type="entry name" value="Peptidase_C2_calpain_cat"/>
</dbReference>
<dbReference type="GO" id="GO:0004198">
    <property type="term" value="F:calcium-dependent cysteine-type endopeptidase activity"/>
    <property type="evidence" value="ECO:0007669"/>
    <property type="project" value="InterPro"/>
</dbReference>
<protein>
    <recommendedName>
        <fullName evidence="2">Calpain catalytic domain-containing protein</fullName>
    </recommendedName>
</protein>
<evidence type="ECO:0000259" key="2">
    <source>
        <dbReference type="PROSITE" id="PS50203"/>
    </source>
</evidence>
<dbReference type="AlphaFoldDB" id="A0A378JLY4"/>
<dbReference type="EMBL" id="UGOB01000001">
    <property type="protein sequence ID" value="STX45750.1"/>
    <property type="molecule type" value="Genomic_DNA"/>
</dbReference>
<evidence type="ECO:0000256" key="1">
    <source>
        <dbReference type="PROSITE-ProRule" id="PRU00239"/>
    </source>
</evidence>
<dbReference type="SUPFAM" id="SSF54001">
    <property type="entry name" value="Cysteine proteinases"/>
    <property type="match status" value="1"/>
</dbReference>
<dbReference type="PROSITE" id="PS50203">
    <property type="entry name" value="CALPAIN_CAT"/>
    <property type="match status" value="1"/>
</dbReference>
<dbReference type="Proteomes" id="UP000054691">
    <property type="component" value="Unassembled WGS sequence"/>
</dbReference>
<keyword evidence="5" id="KW-1185">Reference proteome</keyword>